<evidence type="ECO:0000256" key="10">
    <source>
        <dbReference type="RuleBase" id="RU361115"/>
    </source>
</evidence>
<feature type="transmembrane region" description="Helical" evidence="10">
    <location>
        <begin position="69"/>
        <end position="86"/>
    </location>
</feature>
<feature type="transmembrane region" description="Helical" evidence="10">
    <location>
        <begin position="147"/>
        <end position="164"/>
    </location>
</feature>
<keyword evidence="4 10" id="KW-0812">Transmembrane</keyword>
<evidence type="ECO:0000256" key="3">
    <source>
        <dbReference type="ARBA" id="ARBA00022679"/>
    </source>
</evidence>
<feature type="transmembrane region" description="Helical" evidence="10">
    <location>
        <begin position="235"/>
        <end position="255"/>
    </location>
</feature>
<evidence type="ECO:0000256" key="7">
    <source>
        <dbReference type="ARBA" id="ARBA00023098"/>
    </source>
</evidence>
<feature type="transmembrane region" description="Helical" evidence="10">
    <location>
        <begin position="170"/>
        <end position="193"/>
    </location>
</feature>
<evidence type="ECO:0000313" key="11">
    <source>
        <dbReference type="EMBL" id="CAG9817506.1"/>
    </source>
</evidence>
<dbReference type="GO" id="GO:0019367">
    <property type="term" value="P:fatty acid elongation, saturated fatty acid"/>
    <property type="evidence" value="ECO:0007669"/>
    <property type="project" value="TreeGrafter"/>
</dbReference>
<evidence type="ECO:0000256" key="2">
    <source>
        <dbReference type="ARBA" id="ARBA00022516"/>
    </source>
</evidence>
<accession>A0A9N9SC60</accession>
<evidence type="ECO:0000256" key="1">
    <source>
        <dbReference type="ARBA" id="ARBA00004141"/>
    </source>
</evidence>
<evidence type="ECO:0000313" key="12">
    <source>
        <dbReference type="Proteomes" id="UP001153737"/>
    </source>
</evidence>
<dbReference type="GO" id="GO:0034626">
    <property type="term" value="P:fatty acid elongation, polyunsaturated fatty acid"/>
    <property type="evidence" value="ECO:0007669"/>
    <property type="project" value="TreeGrafter"/>
</dbReference>
<dbReference type="Proteomes" id="UP001153737">
    <property type="component" value="Chromosome 15"/>
</dbReference>
<keyword evidence="6 10" id="KW-1133">Transmembrane helix</keyword>
<keyword evidence="8 10" id="KW-0472">Membrane</keyword>
<comment type="subcellular location">
    <subcellularLocation>
        <location evidence="1">Membrane</location>
        <topology evidence="1">Multi-pass membrane protein</topology>
    </subcellularLocation>
</comment>
<dbReference type="EC" id="2.3.1.199" evidence="10"/>
<dbReference type="GO" id="GO:0009922">
    <property type="term" value="F:fatty acid elongase activity"/>
    <property type="evidence" value="ECO:0007669"/>
    <property type="project" value="UniProtKB-EC"/>
</dbReference>
<dbReference type="GO" id="GO:0042761">
    <property type="term" value="P:very long-chain fatty acid biosynthetic process"/>
    <property type="evidence" value="ECO:0007669"/>
    <property type="project" value="TreeGrafter"/>
</dbReference>
<keyword evidence="5 10" id="KW-0276">Fatty acid metabolism</keyword>
<evidence type="ECO:0000256" key="9">
    <source>
        <dbReference type="ARBA" id="ARBA00023160"/>
    </source>
</evidence>
<sequence length="278" mass="33026">MAYILKQAYLGYNWIFGDLADSRPTELDLLLMSTPLKPILISLAYLYFCQNLGPRWMASRKPFSLKKTIIAFNISQIIINIHLFYVCFSELPESDWSCIPVDYSWNPRSLKELRYHHYYFLVKMSDFLDTIFFVLRKKNQQVTFLHLYHHFGMFLITWIDVKYFGGGHGIWLGILNCPVHAIMYLYYTLAIFDEKWKTNATFKKFLTQLQMVQFLALIIIYGRPLFMAECRYPKIVCYFFVPQNFFMLVLFLDFYRKCYLRRNKSNGSLKSNGLSDSG</sequence>
<comment type="catalytic activity">
    <reaction evidence="10">
        <text>a very-long-chain acyl-CoA + malonyl-CoA + H(+) = a very-long-chain 3-oxoacyl-CoA + CO2 + CoA</text>
        <dbReference type="Rhea" id="RHEA:32727"/>
        <dbReference type="ChEBI" id="CHEBI:15378"/>
        <dbReference type="ChEBI" id="CHEBI:16526"/>
        <dbReference type="ChEBI" id="CHEBI:57287"/>
        <dbReference type="ChEBI" id="CHEBI:57384"/>
        <dbReference type="ChEBI" id="CHEBI:90725"/>
        <dbReference type="ChEBI" id="CHEBI:90736"/>
        <dbReference type="EC" id="2.3.1.199"/>
    </reaction>
</comment>
<keyword evidence="7 10" id="KW-0443">Lipid metabolism</keyword>
<comment type="similarity">
    <text evidence="10">Belongs to the ELO family.</text>
</comment>
<reference evidence="11" key="1">
    <citation type="submission" date="2022-01" db="EMBL/GenBank/DDBJ databases">
        <authorList>
            <person name="King R."/>
        </authorList>
    </citation>
    <scope>NUCLEOTIDE SEQUENCE</scope>
</reference>
<keyword evidence="3 10" id="KW-0808">Transferase</keyword>
<keyword evidence="12" id="KW-1185">Reference proteome</keyword>
<keyword evidence="9 10" id="KW-0275">Fatty acid biosynthesis</keyword>
<organism evidence="11 12">
    <name type="scientific">Phaedon cochleariae</name>
    <name type="common">Mustard beetle</name>
    <dbReference type="NCBI Taxonomy" id="80249"/>
    <lineage>
        <taxon>Eukaryota</taxon>
        <taxon>Metazoa</taxon>
        <taxon>Ecdysozoa</taxon>
        <taxon>Arthropoda</taxon>
        <taxon>Hexapoda</taxon>
        <taxon>Insecta</taxon>
        <taxon>Pterygota</taxon>
        <taxon>Neoptera</taxon>
        <taxon>Endopterygota</taxon>
        <taxon>Coleoptera</taxon>
        <taxon>Polyphaga</taxon>
        <taxon>Cucujiformia</taxon>
        <taxon>Chrysomeloidea</taxon>
        <taxon>Chrysomelidae</taxon>
        <taxon>Chrysomelinae</taxon>
        <taxon>Chrysomelini</taxon>
        <taxon>Phaedon</taxon>
    </lineage>
</organism>
<dbReference type="GO" id="GO:0030148">
    <property type="term" value="P:sphingolipid biosynthetic process"/>
    <property type="evidence" value="ECO:0007669"/>
    <property type="project" value="TreeGrafter"/>
</dbReference>
<dbReference type="EMBL" id="OU896721">
    <property type="protein sequence ID" value="CAG9817506.1"/>
    <property type="molecule type" value="Genomic_DNA"/>
</dbReference>
<reference evidence="11" key="2">
    <citation type="submission" date="2022-10" db="EMBL/GenBank/DDBJ databases">
        <authorList>
            <consortium name="ENA_rothamsted_submissions"/>
            <consortium name="culmorum"/>
            <person name="King R."/>
        </authorList>
    </citation>
    <scope>NUCLEOTIDE SEQUENCE</scope>
</reference>
<dbReference type="OrthoDB" id="434092at2759"/>
<evidence type="ECO:0000256" key="6">
    <source>
        <dbReference type="ARBA" id="ARBA00022989"/>
    </source>
</evidence>
<keyword evidence="2 10" id="KW-0444">Lipid biosynthesis</keyword>
<dbReference type="AlphaFoldDB" id="A0A9N9SC60"/>
<dbReference type="PANTHER" id="PTHR11157">
    <property type="entry name" value="FATTY ACID ACYL TRANSFERASE-RELATED"/>
    <property type="match status" value="1"/>
</dbReference>
<feature type="transmembrane region" description="Helical" evidence="10">
    <location>
        <begin position="29"/>
        <end position="48"/>
    </location>
</feature>
<dbReference type="GO" id="GO:0034625">
    <property type="term" value="P:fatty acid elongation, monounsaturated fatty acid"/>
    <property type="evidence" value="ECO:0007669"/>
    <property type="project" value="TreeGrafter"/>
</dbReference>
<protein>
    <recommendedName>
        <fullName evidence="10">Elongation of very long chain fatty acids protein</fullName>
        <ecNumber evidence="10">2.3.1.199</ecNumber>
    </recommendedName>
    <alternativeName>
        <fullName evidence="10">Very-long-chain 3-oxoacyl-CoA synthase</fullName>
    </alternativeName>
</protein>
<dbReference type="Pfam" id="PF01151">
    <property type="entry name" value="ELO"/>
    <property type="match status" value="1"/>
</dbReference>
<evidence type="ECO:0000256" key="5">
    <source>
        <dbReference type="ARBA" id="ARBA00022832"/>
    </source>
</evidence>
<feature type="transmembrane region" description="Helical" evidence="10">
    <location>
        <begin position="205"/>
        <end position="223"/>
    </location>
</feature>
<name>A0A9N9SC60_PHACE</name>
<proteinExistence type="inferred from homology"/>
<feature type="transmembrane region" description="Helical" evidence="10">
    <location>
        <begin position="117"/>
        <end position="135"/>
    </location>
</feature>
<evidence type="ECO:0000256" key="8">
    <source>
        <dbReference type="ARBA" id="ARBA00023136"/>
    </source>
</evidence>
<dbReference type="PANTHER" id="PTHR11157:SF21">
    <property type="entry name" value="ELONGATION OF VERY LONG CHAIN FATTY ACIDS PROTEIN"/>
    <property type="match status" value="1"/>
</dbReference>
<gene>
    <name evidence="11" type="ORF">PHAECO_LOCUS4795</name>
</gene>
<dbReference type="GO" id="GO:0005789">
    <property type="term" value="C:endoplasmic reticulum membrane"/>
    <property type="evidence" value="ECO:0007669"/>
    <property type="project" value="TreeGrafter"/>
</dbReference>
<dbReference type="InterPro" id="IPR002076">
    <property type="entry name" value="ELO_fam"/>
</dbReference>
<evidence type="ECO:0000256" key="4">
    <source>
        <dbReference type="ARBA" id="ARBA00022692"/>
    </source>
</evidence>